<sequence>MSAPNEEPFENAKNITHFRKETQEAIQLVPGNLVKGIAYYGVETVCMYVGFRKGESSEGNTIGGISALAFVSTVQLLPIHDKWPYPVPNPSGSKFPFTLKETRFYKLPKLPYKNFNDLNDIEILDTTPLAKRTDLFE</sequence>
<name>A0A6C0K3R4_9ZZZZ</name>
<proteinExistence type="predicted"/>
<organism evidence="1">
    <name type="scientific">viral metagenome</name>
    <dbReference type="NCBI Taxonomy" id="1070528"/>
    <lineage>
        <taxon>unclassified sequences</taxon>
        <taxon>metagenomes</taxon>
        <taxon>organismal metagenomes</taxon>
    </lineage>
</organism>
<evidence type="ECO:0000313" key="1">
    <source>
        <dbReference type="EMBL" id="QHU11337.1"/>
    </source>
</evidence>
<dbReference type="EMBL" id="MN740781">
    <property type="protein sequence ID" value="QHU11337.1"/>
    <property type="molecule type" value="Genomic_DNA"/>
</dbReference>
<accession>A0A6C0K3R4</accession>
<dbReference type="AlphaFoldDB" id="A0A6C0K3R4"/>
<reference evidence="1" key="1">
    <citation type="journal article" date="2020" name="Nature">
        <title>Giant virus diversity and host interactions through global metagenomics.</title>
        <authorList>
            <person name="Schulz F."/>
            <person name="Roux S."/>
            <person name="Paez-Espino D."/>
            <person name="Jungbluth S."/>
            <person name="Walsh D.A."/>
            <person name="Denef V.J."/>
            <person name="McMahon K.D."/>
            <person name="Konstantinidis K.T."/>
            <person name="Eloe-Fadrosh E.A."/>
            <person name="Kyrpides N.C."/>
            <person name="Woyke T."/>
        </authorList>
    </citation>
    <scope>NUCLEOTIDE SEQUENCE</scope>
    <source>
        <strain evidence="1">GVMAG-S-1101165-84</strain>
    </source>
</reference>
<protein>
    <submittedName>
        <fullName evidence="1">Uncharacterized protein</fullName>
    </submittedName>
</protein>